<dbReference type="Proteomes" id="UP001150603">
    <property type="component" value="Unassembled WGS sequence"/>
</dbReference>
<gene>
    <name evidence="1" type="ORF">FBU59_000590</name>
</gene>
<evidence type="ECO:0000313" key="1">
    <source>
        <dbReference type="EMBL" id="KAJ1950622.1"/>
    </source>
</evidence>
<accession>A0ACC1JGM3</accession>
<keyword evidence="2" id="KW-1185">Reference proteome</keyword>
<proteinExistence type="predicted"/>
<organism evidence="1 2">
    <name type="scientific">Linderina macrospora</name>
    <dbReference type="NCBI Taxonomy" id="4868"/>
    <lineage>
        <taxon>Eukaryota</taxon>
        <taxon>Fungi</taxon>
        <taxon>Fungi incertae sedis</taxon>
        <taxon>Zoopagomycota</taxon>
        <taxon>Kickxellomycotina</taxon>
        <taxon>Kickxellomycetes</taxon>
        <taxon>Kickxellales</taxon>
        <taxon>Kickxellaceae</taxon>
        <taxon>Linderina</taxon>
    </lineage>
</organism>
<protein>
    <submittedName>
        <fullName evidence="1">Uncharacterized protein</fullName>
    </submittedName>
</protein>
<name>A0ACC1JGM3_9FUNG</name>
<evidence type="ECO:0000313" key="2">
    <source>
        <dbReference type="Proteomes" id="UP001150603"/>
    </source>
</evidence>
<comment type="caution">
    <text evidence="1">The sequence shown here is derived from an EMBL/GenBank/DDBJ whole genome shotgun (WGS) entry which is preliminary data.</text>
</comment>
<dbReference type="EMBL" id="JANBPW010000165">
    <property type="protein sequence ID" value="KAJ1950622.1"/>
    <property type="molecule type" value="Genomic_DNA"/>
</dbReference>
<sequence length="454" mass="49854">MVPYLIIVPRSDVSAWEGTLRAVAPNAVVGMLYGDKGTLKTLLEDIACRGHWKGESKLPLSCQVVIAEFEAIRNGSVVSLLGSTSIVWQSIISHATFITDESFRDCCRLVSQFDSTHRIIIGTSEPPRNVTDLCMVLKFLDPKQYYSKESVQRKFGLSNNPTKASIIACAEKFSLKHVVGKLNADNTELINQLSSFNVLMDLLLEALKVTSHPYLLNGAEIALDSESGRRSTLIESSTKLCLLDQLLPRLLAQKRHIVIVAQYLGTLDIIEEYLCGSKVEFLRIDGSLQQSVIQERADHFNTKHSPVSVMISSTMPELHSPSLVTADTVIFFESSVSADVDRAALERVAGPGQGEFVWVLRLVARDTVDERLVRHYLDTKSRISREDMSGSDVISHVHAIEIALGTNMPEVIAASYIDEAGSDSELAGDEYAAKIVDCCLCLSEGATVAETSYS</sequence>
<reference evidence="1" key="1">
    <citation type="submission" date="2022-07" db="EMBL/GenBank/DDBJ databases">
        <title>Phylogenomic reconstructions and comparative analyses of Kickxellomycotina fungi.</title>
        <authorList>
            <person name="Reynolds N.K."/>
            <person name="Stajich J.E."/>
            <person name="Barry K."/>
            <person name="Grigoriev I.V."/>
            <person name="Crous P."/>
            <person name="Smith M.E."/>
        </authorList>
    </citation>
    <scope>NUCLEOTIDE SEQUENCE</scope>
    <source>
        <strain evidence="1">NRRL 5244</strain>
    </source>
</reference>